<dbReference type="HOGENOM" id="CLU_008635_6_1_3"/>
<dbReference type="eggNOG" id="COG0025">
    <property type="taxonomic scope" value="Bacteria"/>
</dbReference>
<evidence type="ECO:0000256" key="5">
    <source>
        <dbReference type="ARBA" id="ARBA00022692"/>
    </source>
</evidence>
<dbReference type="PANTHER" id="PTHR32507:SF8">
    <property type="entry name" value="CNH1P"/>
    <property type="match status" value="1"/>
</dbReference>
<keyword evidence="8 9" id="KW-0472">Membrane</keyword>
<evidence type="ECO:0000256" key="9">
    <source>
        <dbReference type="SAM" id="Phobius"/>
    </source>
</evidence>
<feature type="transmembrane region" description="Helical" evidence="9">
    <location>
        <begin position="315"/>
        <end position="334"/>
    </location>
</feature>
<accession>E0U8W7</accession>
<keyword evidence="12" id="KW-1185">Reference proteome</keyword>
<keyword evidence="6 9" id="KW-1133">Transmembrane helix</keyword>
<dbReference type="Gene3D" id="1.20.1530.20">
    <property type="match status" value="1"/>
</dbReference>
<sequence length="415" mass="46288">MNIYILDLLVIGLLLLGVSLGSRWIARLPLSFSLIYLIFGFALGRYGLKLFNIRPDAEILERLSELVVIISVYGCGLKMNRPLKFWAWRSTARLIGLLMPISIFGLAVAAHFILKMNWGSAILLGAILSPTDPVLASEVQLAHVEDKDELRFALTSEGGLNDALAFPFVYFGIYWLEKGDLNNWLAQWVAVDFIWAITAGIVMGIISAKIVVYLERRWPRPKQESEEDIRENFLGLSTILITYAITELVNGYGFLAVFVAGVGVYKSYNSKRDSQKHLEQLEFADQLEKLLEIGMILVLGSLVLMKPLIHYSGQALWISGLLFFVIRPVGTLVSTLGSSLPISNRLLLGWFGIRGVGSLYYLAYALGQGLDNNILEQISWITITTMILSIIVHGISATPLMNLYENNLTKANKLE</sequence>
<feature type="domain" description="Cation/H+ exchanger transmembrane" evidence="10">
    <location>
        <begin position="23"/>
        <end position="402"/>
    </location>
</feature>
<dbReference type="OrthoDB" id="9810860at2"/>
<keyword evidence="7" id="KW-0406">Ion transport</keyword>
<comment type="subcellular location">
    <subcellularLocation>
        <location evidence="1">Cell membrane</location>
        <topology evidence="1">Multi-pass membrane protein</topology>
    </subcellularLocation>
</comment>
<evidence type="ECO:0000313" key="11">
    <source>
        <dbReference type="EMBL" id="ADN14981.1"/>
    </source>
</evidence>
<keyword evidence="4" id="KW-1003">Cell membrane</keyword>
<dbReference type="EMBL" id="CP002198">
    <property type="protein sequence ID" value="ADN14981.1"/>
    <property type="molecule type" value="Genomic_DNA"/>
</dbReference>
<evidence type="ECO:0000259" key="10">
    <source>
        <dbReference type="Pfam" id="PF00999"/>
    </source>
</evidence>
<protein>
    <submittedName>
        <fullName evidence="11">Sodium/hydrogen exchanger</fullName>
    </submittedName>
</protein>
<keyword evidence="2" id="KW-0813">Transport</keyword>
<dbReference type="GO" id="GO:0015297">
    <property type="term" value="F:antiporter activity"/>
    <property type="evidence" value="ECO:0007669"/>
    <property type="project" value="UniProtKB-KW"/>
</dbReference>
<dbReference type="GO" id="GO:0005886">
    <property type="term" value="C:plasma membrane"/>
    <property type="evidence" value="ECO:0007669"/>
    <property type="project" value="UniProtKB-SubCell"/>
</dbReference>
<evidence type="ECO:0000313" key="12">
    <source>
        <dbReference type="Proteomes" id="UP000008206"/>
    </source>
</evidence>
<keyword evidence="5 9" id="KW-0812">Transmembrane</keyword>
<feature type="transmembrane region" description="Helical" evidence="9">
    <location>
        <begin position="188"/>
        <end position="208"/>
    </location>
</feature>
<dbReference type="InterPro" id="IPR038770">
    <property type="entry name" value="Na+/solute_symporter_sf"/>
</dbReference>
<evidence type="ECO:0000256" key="8">
    <source>
        <dbReference type="ARBA" id="ARBA00023136"/>
    </source>
</evidence>
<evidence type="ECO:0000256" key="3">
    <source>
        <dbReference type="ARBA" id="ARBA00022449"/>
    </source>
</evidence>
<evidence type="ECO:0000256" key="1">
    <source>
        <dbReference type="ARBA" id="ARBA00004651"/>
    </source>
</evidence>
<reference evidence="12" key="1">
    <citation type="journal article" date="2011" name="MBio">
        <title>Novel metabolic attributes of the genus Cyanothece, comprising a group of unicellular nitrogen-fixing Cyanobacteria.</title>
        <authorList>
            <person name="Bandyopadhyay A."/>
            <person name="Elvitigala T."/>
            <person name="Welsh E."/>
            <person name="Stockel J."/>
            <person name="Liberton M."/>
            <person name="Min H."/>
            <person name="Sherman L.A."/>
            <person name="Pakrasi H.B."/>
        </authorList>
    </citation>
    <scope>NUCLEOTIDE SEQUENCE [LARGE SCALE GENOMIC DNA]</scope>
    <source>
        <strain evidence="12">PCC 7822</strain>
    </source>
</reference>
<proteinExistence type="predicted"/>
<feature type="transmembrane region" description="Helical" evidence="9">
    <location>
        <begin position="346"/>
        <end position="366"/>
    </location>
</feature>
<keyword evidence="3" id="KW-0050">Antiport</keyword>
<evidence type="ECO:0000256" key="7">
    <source>
        <dbReference type="ARBA" id="ARBA00023065"/>
    </source>
</evidence>
<feature type="transmembrane region" description="Helical" evidence="9">
    <location>
        <begin position="159"/>
        <end position="176"/>
    </location>
</feature>
<feature type="transmembrane region" description="Helical" evidence="9">
    <location>
        <begin position="91"/>
        <end position="114"/>
    </location>
</feature>
<feature type="transmembrane region" description="Helical" evidence="9">
    <location>
        <begin position="31"/>
        <end position="48"/>
    </location>
</feature>
<dbReference type="KEGG" id="cyj:Cyan7822_3026"/>
<evidence type="ECO:0000256" key="2">
    <source>
        <dbReference type="ARBA" id="ARBA00022448"/>
    </source>
</evidence>
<feature type="transmembrane region" description="Helical" evidence="9">
    <location>
        <begin position="378"/>
        <end position="404"/>
    </location>
</feature>
<dbReference type="STRING" id="497965.Cyan7822_3026"/>
<dbReference type="Pfam" id="PF00999">
    <property type="entry name" value="Na_H_Exchanger"/>
    <property type="match status" value="1"/>
</dbReference>
<dbReference type="PANTHER" id="PTHR32507">
    <property type="entry name" value="NA(+)/H(+) ANTIPORTER 1"/>
    <property type="match status" value="1"/>
</dbReference>
<dbReference type="Proteomes" id="UP000008206">
    <property type="component" value="Chromosome"/>
</dbReference>
<dbReference type="InterPro" id="IPR006153">
    <property type="entry name" value="Cation/H_exchanger_TM"/>
</dbReference>
<gene>
    <name evidence="11" type="ordered locus">Cyan7822_3026</name>
</gene>
<dbReference type="AlphaFoldDB" id="E0U8W7"/>
<organism evidence="11 12">
    <name type="scientific">Gloeothece verrucosa (strain PCC 7822)</name>
    <name type="common">Cyanothece sp. (strain PCC 7822)</name>
    <dbReference type="NCBI Taxonomy" id="497965"/>
    <lineage>
        <taxon>Bacteria</taxon>
        <taxon>Bacillati</taxon>
        <taxon>Cyanobacteriota</taxon>
        <taxon>Cyanophyceae</taxon>
        <taxon>Oscillatoriophycideae</taxon>
        <taxon>Chroococcales</taxon>
        <taxon>Aphanothecaceae</taxon>
        <taxon>Gloeothece</taxon>
        <taxon>Gloeothece verrucosa</taxon>
    </lineage>
</organism>
<evidence type="ECO:0000256" key="6">
    <source>
        <dbReference type="ARBA" id="ARBA00022989"/>
    </source>
</evidence>
<dbReference type="GO" id="GO:1902600">
    <property type="term" value="P:proton transmembrane transport"/>
    <property type="evidence" value="ECO:0007669"/>
    <property type="project" value="InterPro"/>
</dbReference>
<name>E0U8W7_GLOV7</name>
<evidence type="ECO:0000256" key="4">
    <source>
        <dbReference type="ARBA" id="ARBA00022475"/>
    </source>
</evidence>
<dbReference type="RefSeq" id="WP_013323074.1">
    <property type="nucleotide sequence ID" value="NC_014501.1"/>
</dbReference>